<dbReference type="Gene3D" id="3.10.310.50">
    <property type="match status" value="1"/>
</dbReference>
<accession>A0A1H4CX84</accession>
<evidence type="ECO:0000313" key="3">
    <source>
        <dbReference type="Proteomes" id="UP000199002"/>
    </source>
</evidence>
<protein>
    <submittedName>
        <fullName evidence="2">TLP18.3, Psb32 and MOLO-1 founding protein of phosphatase</fullName>
    </submittedName>
</protein>
<organism evidence="2 3">
    <name type="scientific">Acidovorax soli</name>
    <dbReference type="NCBI Taxonomy" id="592050"/>
    <lineage>
        <taxon>Bacteria</taxon>
        <taxon>Pseudomonadati</taxon>
        <taxon>Pseudomonadota</taxon>
        <taxon>Betaproteobacteria</taxon>
        <taxon>Burkholderiales</taxon>
        <taxon>Comamonadaceae</taxon>
        <taxon>Acidovorax</taxon>
    </lineage>
</organism>
<reference evidence="3" key="1">
    <citation type="submission" date="2016-10" db="EMBL/GenBank/DDBJ databases">
        <authorList>
            <person name="Varghese N."/>
            <person name="Submissions S."/>
        </authorList>
    </citation>
    <scope>NUCLEOTIDE SEQUENCE [LARGE SCALE GENOMIC DNA]</scope>
    <source>
        <strain evidence="3">DSM 25157</strain>
    </source>
</reference>
<name>A0A1H4CX84_9BURK</name>
<dbReference type="Pfam" id="PF04536">
    <property type="entry name" value="TPM_phosphatase"/>
    <property type="match status" value="1"/>
</dbReference>
<dbReference type="EMBL" id="FNQJ01000021">
    <property type="protein sequence ID" value="SEA64968.1"/>
    <property type="molecule type" value="Genomic_DNA"/>
</dbReference>
<dbReference type="STRING" id="592050.SAMN05421875_12150"/>
<dbReference type="InterPro" id="IPR007621">
    <property type="entry name" value="TPM_dom"/>
</dbReference>
<dbReference type="PANTHER" id="PTHR30373">
    <property type="entry name" value="UPF0603 PROTEIN YGCG"/>
    <property type="match status" value="1"/>
</dbReference>
<sequence>MAGPFSWIGALARLLWHRWNDPFVRRALPESALQRLTARIAASERRHTGQIRICAEGGLPWSYLLRQAPVRERALMMFSKLRVWDTEHNNGVLIYLLLAEHSIDIVADRGLHAHVASSEWQQMVARMSSAFRAGYFEQGLDQAVDEVTALLCRHFPTRASRDRPNELPDEPHIQ</sequence>
<proteinExistence type="predicted"/>
<dbReference type="GeneID" id="34231791"/>
<feature type="domain" description="TPM" evidence="1">
    <location>
        <begin position="28"/>
        <end position="149"/>
    </location>
</feature>
<evidence type="ECO:0000313" key="2">
    <source>
        <dbReference type="EMBL" id="SEA64968.1"/>
    </source>
</evidence>
<dbReference type="Proteomes" id="UP000199002">
    <property type="component" value="Unassembled WGS sequence"/>
</dbReference>
<dbReference type="AlphaFoldDB" id="A0A1H4CX84"/>
<dbReference type="PANTHER" id="PTHR30373:SF8">
    <property type="entry name" value="BLL7265 PROTEIN"/>
    <property type="match status" value="1"/>
</dbReference>
<dbReference type="RefSeq" id="WP_092699385.1">
    <property type="nucleotide sequence ID" value="NZ_CAXIQL010000070.1"/>
</dbReference>
<evidence type="ECO:0000259" key="1">
    <source>
        <dbReference type="Pfam" id="PF04536"/>
    </source>
</evidence>
<keyword evidence="3" id="KW-1185">Reference proteome</keyword>
<gene>
    <name evidence="2" type="ORF">SAMN05421875_12150</name>
</gene>